<dbReference type="STRING" id="10228.B3RWU0"/>
<organism evidence="12 13">
    <name type="scientific">Trichoplax adhaerens</name>
    <name type="common">Trichoplax reptans</name>
    <dbReference type="NCBI Taxonomy" id="10228"/>
    <lineage>
        <taxon>Eukaryota</taxon>
        <taxon>Metazoa</taxon>
        <taxon>Placozoa</taxon>
        <taxon>Uniplacotomia</taxon>
        <taxon>Trichoplacea</taxon>
        <taxon>Trichoplacidae</taxon>
        <taxon>Trichoplax</taxon>
    </lineage>
</organism>
<dbReference type="EMBL" id="DS985245">
    <property type="protein sequence ID" value="EDV25185.1"/>
    <property type="molecule type" value="Genomic_DNA"/>
</dbReference>
<evidence type="ECO:0000256" key="9">
    <source>
        <dbReference type="ARBA" id="ARBA00043260"/>
    </source>
</evidence>
<dbReference type="CTD" id="6754288"/>
<dbReference type="OrthoDB" id="30840at2759"/>
<dbReference type="HOGENOM" id="CLU_1984408_0_0_1"/>
<dbReference type="eggNOG" id="ENOG502SF3F">
    <property type="taxonomic scope" value="Eukaryota"/>
</dbReference>
<feature type="region of interest" description="Disordered" evidence="10">
    <location>
        <begin position="106"/>
        <end position="126"/>
    </location>
</feature>
<dbReference type="RefSeq" id="XP_002113075.1">
    <property type="nucleotide sequence ID" value="XM_002113039.1"/>
</dbReference>
<sequence length="126" mass="13938">MESLQREFNGIVGPITQANMEAVCQIEQECFPSDEAASPEQLMNRFEVASELFLGYEVHGNIIAFICGTRCNDELLTAQSIHEHVADGKTLCIHSVCVTGNFRRKGQQSNGLRSDSETYQGPSINK</sequence>
<gene>
    <name evidence="12" type="ORF">TRIADDRAFT_56875</name>
</gene>
<name>B3RWU0_TRIAD</name>
<evidence type="ECO:0000256" key="7">
    <source>
        <dbReference type="ARBA" id="ARBA00039398"/>
    </source>
</evidence>
<dbReference type="FunCoup" id="B3RWU0">
    <property type="interactions" value="10"/>
</dbReference>
<dbReference type="PANTHER" id="PTHR10908">
    <property type="entry name" value="SEROTONIN N-ACETYLTRANSFERASE"/>
    <property type="match status" value="1"/>
</dbReference>
<dbReference type="GO" id="GO:0030187">
    <property type="term" value="P:melatonin biosynthetic process"/>
    <property type="evidence" value="ECO:0007669"/>
    <property type="project" value="UniProtKB-KW"/>
</dbReference>
<dbReference type="InterPro" id="IPR016181">
    <property type="entry name" value="Acyl_CoA_acyltransferase"/>
</dbReference>
<keyword evidence="9" id="KW-0471">Melatonin biosynthesis</keyword>
<dbReference type="GO" id="GO:0005737">
    <property type="term" value="C:cytoplasm"/>
    <property type="evidence" value="ECO:0000318"/>
    <property type="project" value="GO_Central"/>
</dbReference>
<dbReference type="KEGG" id="tad:TRIADDRAFT_56875"/>
<keyword evidence="2" id="KW-0012">Acyltransferase</keyword>
<reference evidence="12 13" key="1">
    <citation type="journal article" date="2008" name="Nature">
        <title>The Trichoplax genome and the nature of placozoans.</title>
        <authorList>
            <person name="Srivastava M."/>
            <person name="Begovic E."/>
            <person name="Chapman J."/>
            <person name="Putnam N.H."/>
            <person name="Hellsten U."/>
            <person name="Kawashima T."/>
            <person name="Kuo A."/>
            <person name="Mitros T."/>
            <person name="Salamov A."/>
            <person name="Carpenter M.L."/>
            <person name="Signorovitch A.Y."/>
            <person name="Moreno M.A."/>
            <person name="Kamm K."/>
            <person name="Grimwood J."/>
            <person name="Schmutz J."/>
            <person name="Shapiro H."/>
            <person name="Grigoriev I.V."/>
            <person name="Buss L.W."/>
            <person name="Schierwater B."/>
            <person name="Dellaporta S.L."/>
            <person name="Rokhsar D.S."/>
        </authorList>
    </citation>
    <scope>NUCLEOTIDE SEQUENCE [LARGE SCALE GENOMIC DNA]</scope>
    <source>
        <strain evidence="12 13">Grell-BS-1999</strain>
    </source>
</reference>
<evidence type="ECO:0000313" key="12">
    <source>
        <dbReference type="EMBL" id="EDV25185.1"/>
    </source>
</evidence>
<evidence type="ECO:0000256" key="6">
    <source>
        <dbReference type="ARBA" id="ARBA00039114"/>
    </source>
</evidence>
<evidence type="ECO:0000256" key="10">
    <source>
        <dbReference type="SAM" id="MobiDB-lite"/>
    </source>
</evidence>
<dbReference type="EC" id="2.3.1.87" evidence="6"/>
<comment type="pathway">
    <text evidence="4">Aromatic compound metabolism; melatonin biosynthesis; melatonin from serotonin: step 1/2.</text>
</comment>
<evidence type="ECO:0000256" key="4">
    <source>
        <dbReference type="ARBA" id="ARBA00037926"/>
    </source>
</evidence>
<evidence type="ECO:0000259" key="11">
    <source>
        <dbReference type="Pfam" id="PF00583"/>
    </source>
</evidence>
<dbReference type="SUPFAM" id="SSF55729">
    <property type="entry name" value="Acyl-CoA N-acyltransferases (Nat)"/>
    <property type="match status" value="1"/>
</dbReference>
<accession>B3RWU0</accession>
<dbReference type="AlphaFoldDB" id="B3RWU0"/>
<keyword evidence="13" id="KW-1185">Reference proteome</keyword>
<evidence type="ECO:0000256" key="3">
    <source>
        <dbReference type="ARBA" id="ARBA00036561"/>
    </source>
</evidence>
<evidence type="ECO:0000256" key="8">
    <source>
        <dbReference type="ARBA" id="ARBA00042928"/>
    </source>
</evidence>
<comment type="similarity">
    <text evidence="5">Belongs to the acetyltransferase family. AANAT subfamily.</text>
</comment>
<feature type="compositionally biased region" description="Polar residues" evidence="10">
    <location>
        <begin position="107"/>
        <end position="126"/>
    </location>
</feature>
<dbReference type="GO" id="GO:0004059">
    <property type="term" value="F:aralkylamine N-acetyltransferase activity"/>
    <property type="evidence" value="ECO:0000318"/>
    <property type="project" value="GO_Central"/>
</dbReference>
<dbReference type="Proteomes" id="UP000009022">
    <property type="component" value="Unassembled WGS sequence"/>
</dbReference>
<protein>
    <recommendedName>
        <fullName evidence="7">Serotonin N-acetyltransferase</fullName>
        <ecNumber evidence="6">2.3.1.87</ecNumber>
    </recommendedName>
    <alternativeName>
        <fullName evidence="8">Aralkylamine N-acetyltransferase</fullName>
    </alternativeName>
</protein>
<dbReference type="InterPro" id="IPR000182">
    <property type="entry name" value="GNAT_dom"/>
</dbReference>
<keyword evidence="1" id="KW-0808">Transferase</keyword>
<dbReference type="GeneID" id="6754288"/>
<feature type="domain" description="N-acetyltransferase" evidence="11">
    <location>
        <begin position="21"/>
        <end position="106"/>
    </location>
</feature>
<dbReference type="PhylomeDB" id="B3RWU0"/>
<evidence type="ECO:0000256" key="2">
    <source>
        <dbReference type="ARBA" id="ARBA00023315"/>
    </source>
</evidence>
<evidence type="ECO:0000256" key="1">
    <source>
        <dbReference type="ARBA" id="ARBA00022679"/>
    </source>
</evidence>
<dbReference type="Gene3D" id="3.40.630.30">
    <property type="match status" value="1"/>
</dbReference>
<dbReference type="Pfam" id="PF00583">
    <property type="entry name" value="Acetyltransf_1"/>
    <property type="match status" value="1"/>
</dbReference>
<comment type="catalytic activity">
    <reaction evidence="3">
        <text>a 2-arylethylamine + acetyl-CoA = an N-acetyl-2-arylethylamine + CoA + H(+)</text>
        <dbReference type="Rhea" id="RHEA:20497"/>
        <dbReference type="ChEBI" id="CHEBI:15378"/>
        <dbReference type="ChEBI" id="CHEBI:55469"/>
        <dbReference type="ChEBI" id="CHEBI:57287"/>
        <dbReference type="ChEBI" id="CHEBI:57288"/>
        <dbReference type="ChEBI" id="CHEBI:77827"/>
        <dbReference type="EC" id="2.3.1.87"/>
    </reaction>
</comment>
<dbReference type="InterPro" id="IPR051635">
    <property type="entry name" value="SNAT-like"/>
</dbReference>
<dbReference type="PANTHER" id="PTHR10908:SF0">
    <property type="entry name" value="SEROTONIN N-ACETYLTRANSFERASE"/>
    <property type="match status" value="1"/>
</dbReference>
<dbReference type="InParanoid" id="B3RWU0"/>
<evidence type="ECO:0000256" key="5">
    <source>
        <dbReference type="ARBA" id="ARBA00038182"/>
    </source>
</evidence>
<evidence type="ECO:0000313" key="13">
    <source>
        <dbReference type="Proteomes" id="UP000009022"/>
    </source>
</evidence>
<proteinExistence type="inferred from homology"/>